<dbReference type="Pfam" id="PF04542">
    <property type="entry name" value="Sigma70_r2"/>
    <property type="match status" value="1"/>
</dbReference>
<dbReference type="InterPro" id="IPR014284">
    <property type="entry name" value="RNA_pol_sigma-70_dom"/>
</dbReference>
<dbReference type="GO" id="GO:0003677">
    <property type="term" value="F:DNA binding"/>
    <property type="evidence" value="ECO:0007669"/>
    <property type="project" value="UniProtKB-KW"/>
</dbReference>
<evidence type="ECO:0000256" key="3">
    <source>
        <dbReference type="ARBA" id="ARBA00023082"/>
    </source>
</evidence>
<dbReference type="Gene3D" id="1.10.1740.10">
    <property type="match status" value="1"/>
</dbReference>
<dbReference type="PANTHER" id="PTHR43133">
    <property type="entry name" value="RNA POLYMERASE ECF-TYPE SIGMA FACTO"/>
    <property type="match status" value="1"/>
</dbReference>
<dbReference type="GO" id="GO:0016987">
    <property type="term" value="F:sigma factor activity"/>
    <property type="evidence" value="ECO:0007669"/>
    <property type="project" value="UniProtKB-KW"/>
</dbReference>
<evidence type="ECO:0000259" key="8">
    <source>
        <dbReference type="Pfam" id="PF04545"/>
    </source>
</evidence>
<evidence type="ECO:0000313" key="10">
    <source>
        <dbReference type="Proteomes" id="UP000176445"/>
    </source>
</evidence>
<dbReference type="Gene3D" id="1.10.10.10">
    <property type="entry name" value="Winged helix-like DNA-binding domain superfamily/Winged helix DNA-binding domain"/>
    <property type="match status" value="1"/>
</dbReference>
<dbReference type="InterPro" id="IPR000838">
    <property type="entry name" value="RNA_pol_sigma70_ECF_CS"/>
</dbReference>
<comment type="caution">
    <text evidence="9">The sequence shown here is derived from an EMBL/GenBank/DDBJ whole genome shotgun (WGS) entry which is preliminary data.</text>
</comment>
<dbReference type="Pfam" id="PF04545">
    <property type="entry name" value="Sigma70_r4"/>
    <property type="match status" value="1"/>
</dbReference>
<dbReference type="AlphaFoldDB" id="A0A1F6CMV0"/>
<evidence type="ECO:0000259" key="7">
    <source>
        <dbReference type="Pfam" id="PF04542"/>
    </source>
</evidence>
<dbReference type="InterPro" id="IPR013325">
    <property type="entry name" value="RNA_pol_sigma_r2"/>
</dbReference>
<dbReference type="InterPro" id="IPR013324">
    <property type="entry name" value="RNA_pol_sigma_r3/r4-like"/>
</dbReference>
<proteinExistence type="inferred from homology"/>
<dbReference type="SUPFAM" id="SSF88659">
    <property type="entry name" value="Sigma3 and sigma4 domains of RNA polymerase sigma factors"/>
    <property type="match status" value="1"/>
</dbReference>
<evidence type="ECO:0000256" key="1">
    <source>
        <dbReference type="ARBA" id="ARBA00010641"/>
    </source>
</evidence>
<dbReference type="GO" id="GO:0006352">
    <property type="term" value="P:DNA-templated transcription initiation"/>
    <property type="evidence" value="ECO:0007669"/>
    <property type="project" value="InterPro"/>
</dbReference>
<dbReference type="InterPro" id="IPR007630">
    <property type="entry name" value="RNA_pol_sigma70_r4"/>
</dbReference>
<evidence type="ECO:0000313" key="9">
    <source>
        <dbReference type="EMBL" id="OGG50370.1"/>
    </source>
</evidence>
<dbReference type="CDD" id="cd06171">
    <property type="entry name" value="Sigma70_r4"/>
    <property type="match status" value="1"/>
</dbReference>
<keyword evidence="3 6" id="KW-0731">Sigma factor</keyword>
<evidence type="ECO:0000256" key="5">
    <source>
        <dbReference type="ARBA" id="ARBA00023163"/>
    </source>
</evidence>
<sequence>MQKDDEQFISAYLEGDESALAFLVDKYLKNVYNFAFQLTKDRQAADDITQESFIKAWKYIRRYRHGSSFKTWLFAITRNTAIDWLRTKKELAFSSFENEQGVNALVETLADKAPFPDELIARAKDAAFVNALLEQLDPSYKEVLTLRYTSNLTFKEIGEIMQRPLHTVKSQHRRALAALRRSLQTQSV</sequence>
<keyword evidence="4 6" id="KW-0238">DNA-binding</keyword>
<evidence type="ECO:0000256" key="6">
    <source>
        <dbReference type="RuleBase" id="RU000716"/>
    </source>
</evidence>
<dbReference type="SUPFAM" id="SSF88946">
    <property type="entry name" value="Sigma2 domain of RNA polymerase sigma factors"/>
    <property type="match status" value="1"/>
</dbReference>
<dbReference type="PROSITE" id="PS01063">
    <property type="entry name" value="SIGMA70_ECF"/>
    <property type="match status" value="1"/>
</dbReference>
<evidence type="ECO:0000256" key="4">
    <source>
        <dbReference type="ARBA" id="ARBA00023125"/>
    </source>
</evidence>
<evidence type="ECO:0000256" key="2">
    <source>
        <dbReference type="ARBA" id="ARBA00023015"/>
    </source>
</evidence>
<dbReference type="InterPro" id="IPR036388">
    <property type="entry name" value="WH-like_DNA-bd_sf"/>
</dbReference>
<name>A0A1F6CMV0_9BACT</name>
<dbReference type="PANTHER" id="PTHR43133:SF8">
    <property type="entry name" value="RNA POLYMERASE SIGMA FACTOR HI_1459-RELATED"/>
    <property type="match status" value="1"/>
</dbReference>
<dbReference type="NCBIfam" id="TIGR02937">
    <property type="entry name" value="sigma70-ECF"/>
    <property type="match status" value="1"/>
</dbReference>
<dbReference type="InterPro" id="IPR039425">
    <property type="entry name" value="RNA_pol_sigma-70-like"/>
</dbReference>
<gene>
    <name evidence="9" type="ORF">A2704_05505</name>
</gene>
<protein>
    <recommendedName>
        <fullName evidence="6">RNA polymerase sigma factor</fullName>
    </recommendedName>
</protein>
<dbReference type="Proteomes" id="UP000176445">
    <property type="component" value="Unassembled WGS sequence"/>
</dbReference>
<organism evidence="9 10">
    <name type="scientific">Candidatus Kaiserbacteria bacterium RIFCSPHIGHO2_01_FULL_54_36b</name>
    <dbReference type="NCBI Taxonomy" id="1798483"/>
    <lineage>
        <taxon>Bacteria</taxon>
        <taxon>Candidatus Kaiseribacteriota</taxon>
    </lineage>
</organism>
<keyword evidence="5 6" id="KW-0804">Transcription</keyword>
<keyword evidence="2 6" id="KW-0805">Transcription regulation</keyword>
<feature type="domain" description="RNA polymerase sigma-70 region 4" evidence="8">
    <location>
        <begin position="132"/>
        <end position="180"/>
    </location>
</feature>
<dbReference type="InterPro" id="IPR007627">
    <property type="entry name" value="RNA_pol_sigma70_r2"/>
</dbReference>
<comment type="similarity">
    <text evidence="1 6">Belongs to the sigma-70 factor family. ECF subfamily.</text>
</comment>
<dbReference type="EMBL" id="MFKW01000052">
    <property type="protein sequence ID" value="OGG50370.1"/>
    <property type="molecule type" value="Genomic_DNA"/>
</dbReference>
<reference evidence="9 10" key="1">
    <citation type="journal article" date="2016" name="Nat. Commun.">
        <title>Thousands of microbial genomes shed light on interconnected biogeochemical processes in an aquifer system.</title>
        <authorList>
            <person name="Anantharaman K."/>
            <person name="Brown C.T."/>
            <person name="Hug L.A."/>
            <person name="Sharon I."/>
            <person name="Castelle C.J."/>
            <person name="Probst A.J."/>
            <person name="Thomas B.C."/>
            <person name="Singh A."/>
            <person name="Wilkins M.J."/>
            <person name="Karaoz U."/>
            <person name="Brodie E.L."/>
            <person name="Williams K.H."/>
            <person name="Hubbard S.S."/>
            <person name="Banfield J.F."/>
        </authorList>
    </citation>
    <scope>NUCLEOTIDE SEQUENCE [LARGE SCALE GENOMIC DNA]</scope>
</reference>
<accession>A0A1F6CMV0</accession>
<feature type="domain" description="RNA polymerase sigma-70 region 2" evidence="7">
    <location>
        <begin position="23"/>
        <end position="89"/>
    </location>
</feature>